<evidence type="ECO:0000256" key="3">
    <source>
        <dbReference type="SAM" id="SignalP"/>
    </source>
</evidence>
<accession>A0A914PDU8</accession>
<feature type="chain" id="PRO_5037712333" evidence="3">
    <location>
        <begin position="22"/>
        <end position="610"/>
    </location>
</feature>
<evidence type="ECO:0000313" key="5">
    <source>
        <dbReference type="WBParaSite" id="PDA_v2.g16348.t1"/>
    </source>
</evidence>
<keyword evidence="2" id="KW-1133">Transmembrane helix</keyword>
<keyword evidence="4" id="KW-1185">Reference proteome</keyword>
<name>A0A914PDU8_9BILA</name>
<proteinExistence type="predicted"/>
<feature type="compositionally biased region" description="Basic residues" evidence="1">
    <location>
        <begin position="299"/>
        <end position="308"/>
    </location>
</feature>
<feature type="compositionally biased region" description="Basic and acidic residues" evidence="1">
    <location>
        <begin position="309"/>
        <end position="318"/>
    </location>
</feature>
<feature type="compositionally biased region" description="Basic and acidic residues" evidence="1">
    <location>
        <begin position="277"/>
        <end position="298"/>
    </location>
</feature>
<feature type="transmembrane region" description="Helical" evidence="2">
    <location>
        <begin position="591"/>
        <end position="609"/>
    </location>
</feature>
<feature type="transmembrane region" description="Helical" evidence="2">
    <location>
        <begin position="227"/>
        <end position="249"/>
    </location>
</feature>
<evidence type="ECO:0000256" key="1">
    <source>
        <dbReference type="SAM" id="MobiDB-lite"/>
    </source>
</evidence>
<keyword evidence="3" id="KW-0732">Signal</keyword>
<keyword evidence="2" id="KW-0812">Transmembrane</keyword>
<keyword evidence="2" id="KW-0472">Membrane</keyword>
<protein>
    <submittedName>
        <fullName evidence="5">Uncharacterized protein</fullName>
    </submittedName>
</protein>
<feature type="signal peptide" evidence="3">
    <location>
        <begin position="1"/>
        <end position="21"/>
    </location>
</feature>
<feature type="region of interest" description="Disordered" evidence="1">
    <location>
        <begin position="260"/>
        <end position="318"/>
    </location>
</feature>
<evidence type="ECO:0000256" key="2">
    <source>
        <dbReference type="SAM" id="Phobius"/>
    </source>
</evidence>
<organism evidence="4 5">
    <name type="scientific">Panagrolaimus davidi</name>
    <dbReference type="NCBI Taxonomy" id="227884"/>
    <lineage>
        <taxon>Eukaryota</taxon>
        <taxon>Metazoa</taxon>
        <taxon>Ecdysozoa</taxon>
        <taxon>Nematoda</taxon>
        <taxon>Chromadorea</taxon>
        <taxon>Rhabditida</taxon>
        <taxon>Tylenchina</taxon>
        <taxon>Panagrolaimomorpha</taxon>
        <taxon>Panagrolaimoidea</taxon>
        <taxon>Panagrolaimidae</taxon>
        <taxon>Panagrolaimus</taxon>
    </lineage>
</organism>
<reference evidence="5" key="1">
    <citation type="submission" date="2022-11" db="UniProtKB">
        <authorList>
            <consortium name="WormBaseParasite"/>
        </authorList>
    </citation>
    <scope>IDENTIFICATION</scope>
</reference>
<dbReference type="WBParaSite" id="PDA_v2.g16348.t1">
    <property type="protein sequence ID" value="PDA_v2.g16348.t1"/>
    <property type="gene ID" value="PDA_v2.g16348"/>
</dbReference>
<dbReference type="AlphaFoldDB" id="A0A914PDU8"/>
<sequence>MKIFSCFFICVQFLFLDFASAAKFHENASNNSGILDGNVREKGTLSSDAMLLSDGNAKGTKYGERDLLLSGHGPINLTFTSRELEFEFCNCEGTSSVCYKSWEGFDNDNAAGSCSDSKSCEFKVRDGEDRIYFGRSGSVKTSCFQTSMKYPYAAAKDTEGNVYVMFHSCTPKMVDSIIELYVYIDPSCSIIVKNAKVHVPIVLSTTKVPPKHSAEHSKDPYEASFPWWGFLIIGLVLLIVVAVIGFIMYRLYKKRHTSKCVPQKADETKPRATVSKADVETPTKKHDDLEAAKVEPIQKSKKYKKKKQTKTEEPTKTEDIPAPTITQQESTEAQPAAAHYPQVKRLIPRSMKSAKTDSFDETLKKDKTAMVESLVVCAGNHCFKTDETDVLDEFKENYPNIQHEVMPSEIKLLCLPVSQMYTEMNILAFESEQKLSAAGCEFDKNGRILSVSKDARRLLKNKATDATTVYFAFGAEYHQYITAKIMDKASVPLLYAIALQPRFSEASRRKACATLRYVCATLRRYLVKVFGYFKAADRARMPFPINIVENAYCRDPKYFYDPAGIKTDSGSDQKRSQWVMKKEKRNHQKNINNKLGCISFLVLLVISFVE</sequence>
<dbReference type="Proteomes" id="UP000887578">
    <property type="component" value="Unplaced"/>
</dbReference>
<evidence type="ECO:0000313" key="4">
    <source>
        <dbReference type="Proteomes" id="UP000887578"/>
    </source>
</evidence>